<proteinExistence type="predicted"/>
<evidence type="ECO:0000313" key="2">
    <source>
        <dbReference type="Proteomes" id="UP001066276"/>
    </source>
</evidence>
<dbReference type="Proteomes" id="UP001066276">
    <property type="component" value="Chromosome 3_1"/>
</dbReference>
<accession>A0AAV7UMZ7</accession>
<keyword evidence="2" id="KW-1185">Reference proteome</keyword>
<evidence type="ECO:0000313" key="1">
    <source>
        <dbReference type="EMBL" id="KAJ1190122.1"/>
    </source>
</evidence>
<gene>
    <name evidence="1" type="ORF">NDU88_006861</name>
</gene>
<sequence length="123" mass="14304">METRTDALETEVKATAKQTAAQEQQILDMQWKLEDAENRQRRNNLRILGIAEGLEGLDSRAYIVLLFKRVFPDLPGWNWETEIQRAHRFPLFKKKQVLNTNRGQNYSSSIIIYFGNFTATDSV</sequence>
<name>A0AAV7UMZ7_PLEWA</name>
<dbReference type="Gene3D" id="3.30.70.1820">
    <property type="entry name" value="L1 transposable element, RRM domain"/>
    <property type="match status" value="1"/>
</dbReference>
<protein>
    <submittedName>
        <fullName evidence="1">Uncharacterized protein</fullName>
    </submittedName>
</protein>
<dbReference type="EMBL" id="JANPWB010000005">
    <property type="protein sequence ID" value="KAJ1190122.1"/>
    <property type="molecule type" value="Genomic_DNA"/>
</dbReference>
<organism evidence="1 2">
    <name type="scientific">Pleurodeles waltl</name>
    <name type="common">Iberian ribbed newt</name>
    <dbReference type="NCBI Taxonomy" id="8319"/>
    <lineage>
        <taxon>Eukaryota</taxon>
        <taxon>Metazoa</taxon>
        <taxon>Chordata</taxon>
        <taxon>Craniata</taxon>
        <taxon>Vertebrata</taxon>
        <taxon>Euteleostomi</taxon>
        <taxon>Amphibia</taxon>
        <taxon>Batrachia</taxon>
        <taxon>Caudata</taxon>
        <taxon>Salamandroidea</taxon>
        <taxon>Salamandridae</taxon>
        <taxon>Pleurodelinae</taxon>
        <taxon>Pleurodeles</taxon>
    </lineage>
</organism>
<reference evidence="1" key="1">
    <citation type="journal article" date="2022" name="bioRxiv">
        <title>Sequencing and chromosome-scale assembly of the giantPleurodeles waltlgenome.</title>
        <authorList>
            <person name="Brown T."/>
            <person name="Elewa A."/>
            <person name="Iarovenko S."/>
            <person name="Subramanian E."/>
            <person name="Araus A.J."/>
            <person name="Petzold A."/>
            <person name="Susuki M."/>
            <person name="Suzuki K.-i.T."/>
            <person name="Hayashi T."/>
            <person name="Toyoda A."/>
            <person name="Oliveira C."/>
            <person name="Osipova E."/>
            <person name="Leigh N.D."/>
            <person name="Simon A."/>
            <person name="Yun M.H."/>
        </authorList>
    </citation>
    <scope>NUCLEOTIDE SEQUENCE</scope>
    <source>
        <strain evidence="1">20211129_DDA</strain>
        <tissue evidence="1">Liver</tissue>
    </source>
</reference>
<dbReference type="AlphaFoldDB" id="A0AAV7UMZ7"/>
<comment type="caution">
    <text evidence="1">The sequence shown here is derived from an EMBL/GenBank/DDBJ whole genome shotgun (WGS) entry which is preliminary data.</text>
</comment>